<reference evidence="4" key="1">
    <citation type="submission" date="2013-11" db="EMBL/GenBank/DDBJ databases">
        <title>Genome sequence of the fusiform rust pathogen reveals effectors for host alternation and coevolution with pine.</title>
        <authorList>
            <consortium name="DOE Joint Genome Institute"/>
            <person name="Smith K."/>
            <person name="Pendleton A."/>
            <person name="Kubisiak T."/>
            <person name="Anderson C."/>
            <person name="Salamov A."/>
            <person name="Aerts A."/>
            <person name="Riley R."/>
            <person name="Clum A."/>
            <person name="Lindquist E."/>
            <person name="Ence D."/>
            <person name="Campbell M."/>
            <person name="Kronenberg Z."/>
            <person name="Feau N."/>
            <person name="Dhillon B."/>
            <person name="Hamelin R."/>
            <person name="Burleigh J."/>
            <person name="Smith J."/>
            <person name="Yandell M."/>
            <person name="Nelson C."/>
            <person name="Grigoriev I."/>
            <person name="Davis J."/>
        </authorList>
    </citation>
    <scope>NUCLEOTIDE SEQUENCE</scope>
    <source>
        <strain evidence="4">G11</strain>
    </source>
</reference>
<sequence>MLPLIPSNLLRRSCRTSILKQQAWYRPLSSSSTTQDVYLDYPPSNPDLQGLTFLNLNRPQAKNAISTSLLSKLSEALETVRFDGTRVLVLKSSVPGSFCAGADLKERQHMTKIQVSKFLHELRSALHELETLPMPTIAAIDGPCLGGGLELALACDLRVAGLGATKIGLTETRLGIIPGAGGTQRISRLIGLSKAKDLIFGAKVLDSQQAYSLGLLDYRAEGDTSATDLAVKVARGILPNAPVAIRAAKMSINRSVEVDLETGLDFERQCYDTVLFSKDRLEGLRAFNEKRKPQFTGE</sequence>
<accession>A0A9P6TFS4</accession>
<dbReference type="GO" id="GO:0006635">
    <property type="term" value="P:fatty acid beta-oxidation"/>
    <property type="evidence" value="ECO:0007669"/>
    <property type="project" value="TreeGrafter"/>
</dbReference>
<dbReference type="Gene3D" id="1.10.12.10">
    <property type="entry name" value="Lyase 2-enoyl-coa Hydratase, Chain A, domain 2"/>
    <property type="match status" value="1"/>
</dbReference>
<keyword evidence="5" id="KW-1185">Reference proteome</keyword>
<gene>
    <name evidence="4" type="ORF">CROQUDRAFT_89623</name>
</gene>
<dbReference type="InterPro" id="IPR014748">
    <property type="entry name" value="Enoyl-CoA_hydra_C"/>
</dbReference>
<keyword evidence="2" id="KW-0456">Lyase</keyword>
<dbReference type="OrthoDB" id="410701at2759"/>
<dbReference type="AlphaFoldDB" id="A0A9P6TFS4"/>
<dbReference type="Gene3D" id="3.90.226.10">
    <property type="entry name" value="2-enoyl-CoA Hydratase, Chain A, domain 1"/>
    <property type="match status" value="1"/>
</dbReference>
<dbReference type="FunFam" id="1.10.12.10:FF:000001">
    <property type="entry name" value="Probable enoyl-CoA hydratase, mitochondrial"/>
    <property type="match status" value="1"/>
</dbReference>
<dbReference type="GO" id="GO:0016836">
    <property type="term" value="F:hydro-lyase activity"/>
    <property type="evidence" value="ECO:0007669"/>
    <property type="project" value="UniProtKB-ARBA"/>
</dbReference>
<dbReference type="SUPFAM" id="SSF52096">
    <property type="entry name" value="ClpP/crotonase"/>
    <property type="match status" value="1"/>
</dbReference>
<dbReference type="PANTHER" id="PTHR11941:SF171">
    <property type="entry name" value="SD19268P"/>
    <property type="match status" value="1"/>
</dbReference>
<organism evidence="4 5">
    <name type="scientific">Cronartium quercuum f. sp. fusiforme G11</name>
    <dbReference type="NCBI Taxonomy" id="708437"/>
    <lineage>
        <taxon>Eukaryota</taxon>
        <taxon>Fungi</taxon>
        <taxon>Dikarya</taxon>
        <taxon>Basidiomycota</taxon>
        <taxon>Pucciniomycotina</taxon>
        <taxon>Pucciniomycetes</taxon>
        <taxon>Pucciniales</taxon>
        <taxon>Coleosporiaceae</taxon>
        <taxon>Cronartium</taxon>
    </lineage>
</organism>
<evidence type="ECO:0000256" key="1">
    <source>
        <dbReference type="ARBA" id="ARBA00005254"/>
    </source>
</evidence>
<dbReference type="Pfam" id="PF00378">
    <property type="entry name" value="ECH_1"/>
    <property type="match status" value="1"/>
</dbReference>
<evidence type="ECO:0000313" key="4">
    <source>
        <dbReference type="EMBL" id="KAG0149048.1"/>
    </source>
</evidence>
<dbReference type="InterPro" id="IPR001753">
    <property type="entry name" value="Enoyl-CoA_hydra/iso"/>
</dbReference>
<dbReference type="InterPro" id="IPR018376">
    <property type="entry name" value="Enoyl-CoA_hyd/isom_CS"/>
</dbReference>
<dbReference type="PROSITE" id="PS00166">
    <property type="entry name" value="ENOYL_COA_HYDRATASE"/>
    <property type="match status" value="1"/>
</dbReference>
<comment type="similarity">
    <text evidence="1 3">Belongs to the enoyl-CoA hydratase/isomerase family.</text>
</comment>
<comment type="caution">
    <text evidence="4">The sequence shown here is derived from an EMBL/GenBank/DDBJ whole genome shotgun (WGS) entry which is preliminary data.</text>
</comment>
<dbReference type="Proteomes" id="UP000886653">
    <property type="component" value="Unassembled WGS sequence"/>
</dbReference>
<dbReference type="FunFam" id="3.90.226.10:FF:000009">
    <property type="entry name" value="Carnitinyl-CoA dehydratase"/>
    <property type="match status" value="1"/>
</dbReference>
<dbReference type="PANTHER" id="PTHR11941">
    <property type="entry name" value="ENOYL-COA HYDRATASE-RELATED"/>
    <property type="match status" value="1"/>
</dbReference>
<protein>
    <recommendedName>
        <fullName evidence="6">Enoyl-CoA hydratase</fullName>
    </recommendedName>
</protein>
<dbReference type="InterPro" id="IPR029045">
    <property type="entry name" value="ClpP/crotonase-like_dom_sf"/>
</dbReference>
<dbReference type="GO" id="GO:0005739">
    <property type="term" value="C:mitochondrion"/>
    <property type="evidence" value="ECO:0007669"/>
    <property type="project" value="TreeGrafter"/>
</dbReference>
<name>A0A9P6TFS4_9BASI</name>
<dbReference type="CDD" id="cd06558">
    <property type="entry name" value="crotonase-like"/>
    <property type="match status" value="1"/>
</dbReference>
<evidence type="ECO:0000313" key="5">
    <source>
        <dbReference type="Proteomes" id="UP000886653"/>
    </source>
</evidence>
<dbReference type="EMBL" id="MU167231">
    <property type="protein sequence ID" value="KAG0149048.1"/>
    <property type="molecule type" value="Genomic_DNA"/>
</dbReference>
<evidence type="ECO:0008006" key="6">
    <source>
        <dbReference type="Google" id="ProtNLM"/>
    </source>
</evidence>
<proteinExistence type="inferred from homology"/>
<evidence type="ECO:0000256" key="2">
    <source>
        <dbReference type="ARBA" id="ARBA00023239"/>
    </source>
</evidence>
<evidence type="ECO:0000256" key="3">
    <source>
        <dbReference type="RuleBase" id="RU003707"/>
    </source>
</evidence>